<protein>
    <submittedName>
        <fullName evidence="1">Uncharacterized protein</fullName>
    </submittedName>
</protein>
<dbReference type="AlphaFoldDB" id="A0A376LHT9"/>
<evidence type="ECO:0000313" key="2">
    <source>
        <dbReference type="Proteomes" id="UP000254877"/>
    </source>
</evidence>
<accession>A0A376LHT9</accession>
<reference evidence="1 2" key="1">
    <citation type="submission" date="2018-06" db="EMBL/GenBank/DDBJ databases">
        <authorList>
            <consortium name="Pathogen Informatics"/>
            <person name="Doyle S."/>
        </authorList>
    </citation>
    <scope>NUCLEOTIDE SEQUENCE [LARGE SCALE GENOMIC DNA]</scope>
    <source>
        <strain evidence="1 2">NCTC7928</strain>
    </source>
</reference>
<organism evidence="1 2">
    <name type="scientific">Escherichia coli</name>
    <dbReference type="NCBI Taxonomy" id="562"/>
    <lineage>
        <taxon>Bacteria</taxon>
        <taxon>Pseudomonadati</taxon>
        <taxon>Pseudomonadota</taxon>
        <taxon>Gammaproteobacteria</taxon>
        <taxon>Enterobacterales</taxon>
        <taxon>Enterobacteriaceae</taxon>
        <taxon>Escherichia</taxon>
    </lineage>
</organism>
<proteinExistence type="predicted"/>
<evidence type="ECO:0000313" key="1">
    <source>
        <dbReference type="EMBL" id="STF43324.1"/>
    </source>
</evidence>
<dbReference type="Proteomes" id="UP000254877">
    <property type="component" value="Unassembled WGS sequence"/>
</dbReference>
<gene>
    <name evidence="1" type="ORF">NCTC7928_04017</name>
</gene>
<dbReference type="EMBL" id="UGAB01000002">
    <property type="protein sequence ID" value="STF43324.1"/>
    <property type="molecule type" value="Genomic_DNA"/>
</dbReference>
<sequence length="31" mass="3616">MMLSDDTGNKYAMPSHNEPGHHRFIFIIEQV</sequence>
<name>A0A376LHT9_ECOLX</name>